<dbReference type="PANTHER" id="PTHR34222:SF40">
    <property type="match status" value="1"/>
</dbReference>
<protein>
    <recommendedName>
        <fullName evidence="4">Retrotransposon gag domain-containing protein</fullName>
    </recommendedName>
</protein>
<dbReference type="EMBL" id="JXTB01000130">
    <property type="protein sequence ID" value="PON60453.1"/>
    <property type="molecule type" value="Genomic_DNA"/>
</dbReference>
<keyword evidence="3" id="KW-1185">Reference proteome</keyword>
<gene>
    <name evidence="2" type="ORF">PanWU01x14_152500</name>
</gene>
<reference evidence="3" key="1">
    <citation type="submission" date="2016-06" db="EMBL/GenBank/DDBJ databases">
        <title>Parallel loss of symbiosis genes in relatives of nitrogen-fixing non-legume Parasponia.</title>
        <authorList>
            <person name="Van Velzen R."/>
            <person name="Holmer R."/>
            <person name="Bu F."/>
            <person name="Rutten L."/>
            <person name="Van Zeijl A."/>
            <person name="Liu W."/>
            <person name="Santuari L."/>
            <person name="Cao Q."/>
            <person name="Sharma T."/>
            <person name="Shen D."/>
            <person name="Roswanjaya Y."/>
            <person name="Wardhani T."/>
            <person name="Kalhor M.S."/>
            <person name="Jansen J."/>
            <person name="Van den Hoogen J."/>
            <person name="Gungor B."/>
            <person name="Hartog M."/>
            <person name="Hontelez J."/>
            <person name="Verver J."/>
            <person name="Yang W.-C."/>
            <person name="Schijlen E."/>
            <person name="Repin R."/>
            <person name="Schilthuizen M."/>
            <person name="Schranz E."/>
            <person name="Heidstra R."/>
            <person name="Miyata K."/>
            <person name="Fedorova E."/>
            <person name="Kohlen W."/>
            <person name="Bisseling T."/>
            <person name="Smit S."/>
            <person name="Geurts R."/>
        </authorList>
    </citation>
    <scope>NUCLEOTIDE SEQUENCE [LARGE SCALE GENOMIC DNA]</scope>
    <source>
        <strain evidence="3">cv. WU1-14</strain>
    </source>
</reference>
<dbReference type="Proteomes" id="UP000237105">
    <property type="component" value="Unassembled WGS sequence"/>
</dbReference>
<feature type="region of interest" description="Disordered" evidence="1">
    <location>
        <begin position="114"/>
        <end position="141"/>
    </location>
</feature>
<evidence type="ECO:0000313" key="3">
    <source>
        <dbReference type="Proteomes" id="UP000237105"/>
    </source>
</evidence>
<dbReference type="AlphaFoldDB" id="A0A2P5CHC4"/>
<accession>A0A2P5CHC4</accession>
<evidence type="ECO:0008006" key="4">
    <source>
        <dbReference type="Google" id="ProtNLM"/>
    </source>
</evidence>
<organism evidence="2 3">
    <name type="scientific">Parasponia andersonii</name>
    <name type="common">Sponia andersonii</name>
    <dbReference type="NCBI Taxonomy" id="3476"/>
    <lineage>
        <taxon>Eukaryota</taxon>
        <taxon>Viridiplantae</taxon>
        <taxon>Streptophyta</taxon>
        <taxon>Embryophyta</taxon>
        <taxon>Tracheophyta</taxon>
        <taxon>Spermatophyta</taxon>
        <taxon>Magnoliopsida</taxon>
        <taxon>eudicotyledons</taxon>
        <taxon>Gunneridae</taxon>
        <taxon>Pentapetalae</taxon>
        <taxon>rosids</taxon>
        <taxon>fabids</taxon>
        <taxon>Rosales</taxon>
        <taxon>Cannabaceae</taxon>
        <taxon>Parasponia</taxon>
    </lineage>
</organism>
<dbReference type="PANTHER" id="PTHR34222">
    <property type="entry name" value="GAG_PRE-INTEGRS DOMAIN-CONTAINING PROTEIN"/>
    <property type="match status" value="1"/>
</dbReference>
<dbReference type="OrthoDB" id="1725534at2759"/>
<name>A0A2P5CHC4_PARAD</name>
<evidence type="ECO:0000256" key="1">
    <source>
        <dbReference type="SAM" id="MobiDB-lite"/>
    </source>
</evidence>
<proteinExistence type="predicted"/>
<sequence>MKQGDLNVTEYFNTLSNLWQELDLFQEIEWHCKEDGLKYQKQVEKERVFDFLHGLKQRSEVRGRMLGVKPPPGIREVFTEVRREEARKREMLGSLKSPDLDGVVHDSALVAKRTFSPNNFSPNNGDQRGNRRNNRPWCDHC</sequence>
<evidence type="ECO:0000313" key="2">
    <source>
        <dbReference type="EMBL" id="PON60453.1"/>
    </source>
</evidence>
<comment type="caution">
    <text evidence="2">The sequence shown here is derived from an EMBL/GenBank/DDBJ whole genome shotgun (WGS) entry which is preliminary data.</text>
</comment>